<dbReference type="GO" id="GO:0003677">
    <property type="term" value="F:DNA binding"/>
    <property type="evidence" value="ECO:0007669"/>
    <property type="project" value="InterPro"/>
</dbReference>
<feature type="domain" description="HTH cro/C1-type" evidence="1">
    <location>
        <begin position="42"/>
        <end position="96"/>
    </location>
</feature>
<keyword evidence="3" id="KW-1185">Reference proteome</keyword>
<dbReference type="Gene3D" id="1.10.260.40">
    <property type="entry name" value="lambda repressor-like DNA-binding domains"/>
    <property type="match status" value="1"/>
</dbReference>
<comment type="caution">
    <text evidence="2">The sequence shown here is derived from an EMBL/GenBank/DDBJ whole genome shotgun (WGS) entry which is preliminary data.</text>
</comment>
<sequence>MAIRQSEWGIIPLNLLHPTPQGLSAMNSYDNAAIRSAIGGRILFHRSEKKVEQADLAVAVGVTPRQMRRYETGEQEPKASTLYAIADYLEISVAKLYKPAPKGPRLDGRWYTSNFSFKDGVRRVDTTELEISQDEDLLLLDAGRAQGDNAIQAGDYAFTGELRLHRGTNSLIGFYESSDEGVTTAGSYFFKLHVQGTHAVGYWCGDDYDGPCVHSWATLARTEEHAVQLLSSVEAHTDAQGNLTTWPKISSPSP</sequence>
<dbReference type="SUPFAM" id="SSF47413">
    <property type="entry name" value="lambda repressor-like DNA-binding domains"/>
    <property type="match status" value="1"/>
</dbReference>
<dbReference type="CDD" id="cd00093">
    <property type="entry name" value="HTH_XRE"/>
    <property type="match status" value="1"/>
</dbReference>
<gene>
    <name evidence="2" type="ORF">HLB23_21985</name>
</gene>
<dbReference type="InterPro" id="IPR001387">
    <property type="entry name" value="Cro/C1-type_HTH"/>
</dbReference>
<organism evidence="2 3">
    <name type="scientific">Nocardia uniformis</name>
    <dbReference type="NCBI Taxonomy" id="53432"/>
    <lineage>
        <taxon>Bacteria</taxon>
        <taxon>Bacillati</taxon>
        <taxon>Actinomycetota</taxon>
        <taxon>Actinomycetes</taxon>
        <taxon>Mycobacteriales</taxon>
        <taxon>Nocardiaceae</taxon>
        <taxon>Nocardia</taxon>
    </lineage>
</organism>
<dbReference type="Pfam" id="PF01381">
    <property type="entry name" value="HTH_3"/>
    <property type="match status" value="1"/>
</dbReference>
<evidence type="ECO:0000313" key="2">
    <source>
        <dbReference type="EMBL" id="NNH72494.1"/>
    </source>
</evidence>
<dbReference type="RefSeq" id="WP_169815141.1">
    <property type="nucleotide sequence ID" value="NZ_JABELX010000008.1"/>
</dbReference>
<proteinExistence type="predicted"/>
<dbReference type="PROSITE" id="PS50943">
    <property type="entry name" value="HTH_CROC1"/>
    <property type="match status" value="1"/>
</dbReference>
<name>A0A849C1K6_9NOCA</name>
<dbReference type="InterPro" id="IPR010982">
    <property type="entry name" value="Lambda_DNA-bd_dom_sf"/>
</dbReference>
<reference evidence="2 3" key="1">
    <citation type="submission" date="2020-05" db="EMBL/GenBank/DDBJ databases">
        <title>MicrobeNet Type strains.</title>
        <authorList>
            <person name="Nicholson A.C."/>
        </authorList>
    </citation>
    <scope>NUCLEOTIDE SEQUENCE [LARGE SCALE GENOMIC DNA]</scope>
    <source>
        <strain evidence="2 3">JCM 3224</strain>
    </source>
</reference>
<dbReference type="EMBL" id="JABELX010000008">
    <property type="protein sequence ID" value="NNH72494.1"/>
    <property type="molecule type" value="Genomic_DNA"/>
</dbReference>
<dbReference type="SMART" id="SM00530">
    <property type="entry name" value="HTH_XRE"/>
    <property type="match status" value="1"/>
</dbReference>
<dbReference type="AlphaFoldDB" id="A0A849C1K6"/>
<protein>
    <submittedName>
        <fullName evidence="2">Helix-turn-helix transcriptional regulator</fullName>
    </submittedName>
</protein>
<dbReference type="Proteomes" id="UP000586827">
    <property type="component" value="Unassembled WGS sequence"/>
</dbReference>
<accession>A0A849C1K6</accession>
<evidence type="ECO:0000259" key="1">
    <source>
        <dbReference type="PROSITE" id="PS50943"/>
    </source>
</evidence>
<evidence type="ECO:0000313" key="3">
    <source>
        <dbReference type="Proteomes" id="UP000586827"/>
    </source>
</evidence>